<organism evidence="1 2">
    <name type="scientific">Lacticaseibacillus saniviri JCM 17471 = DSM 24301</name>
    <dbReference type="NCBI Taxonomy" id="1293598"/>
    <lineage>
        <taxon>Bacteria</taxon>
        <taxon>Bacillati</taxon>
        <taxon>Bacillota</taxon>
        <taxon>Bacilli</taxon>
        <taxon>Lactobacillales</taxon>
        <taxon>Lactobacillaceae</taxon>
        <taxon>Lacticaseibacillus</taxon>
    </lineage>
</organism>
<comment type="caution">
    <text evidence="1">The sequence shown here is derived from an EMBL/GenBank/DDBJ whole genome shotgun (WGS) entry which is preliminary data.</text>
</comment>
<dbReference type="AlphaFoldDB" id="A0A0R2MQL7"/>
<gene>
    <name evidence="1" type="ORF">IV56_GL002101</name>
</gene>
<name>A0A0R2MQL7_9LACO</name>
<evidence type="ECO:0000313" key="1">
    <source>
        <dbReference type="EMBL" id="KRO15910.1"/>
    </source>
</evidence>
<dbReference type="PATRIC" id="fig|1293598.4.peg.2192"/>
<dbReference type="RefSeq" id="WP_054777822.1">
    <property type="nucleotide sequence ID" value="NZ_BBBX01000020.1"/>
</dbReference>
<keyword evidence="2" id="KW-1185">Reference proteome</keyword>
<dbReference type="STRING" id="1293598.IV56_GL002101"/>
<accession>A0A0R2MQL7</accession>
<reference evidence="1 2" key="1">
    <citation type="journal article" date="2015" name="Genome Announc.">
        <title>Expanding the biotechnology potential of lactobacilli through comparative genomics of 213 strains and associated genera.</title>
        <authorList>
            <person name="Sun Z."/>
            <person name="Harris H.M."/>
            <person name="McCann A."/>
            <person name="Guo C."/>
            <person name="Argimon S."/>
            <person name="Zhang W."/>
            <person name="Yang X."/>
            <person name="Jeffery I.B."/>
            <person name="Cooney J.C."/>
            <person name="Kagawa T.F."/>
            <person name="Liu W."/>
            <person name="Song Y."/>
            <person name="Salvetti E."/>
            <person name="Wrobel A."/>
            <person name="Rasinkangas P."/>
            <person name="Parkhill J."/>
            <person name="Rea M.C."/>
            <person name="O'Sullivan O."/>
            <person name="Ritari J."/>
            <person name="Douillard F.P."/>
            <person name="Paul Ross R."/>
            <person name="Yang R."/>
            <person name="Briner A.E."/>
            <person name="Felis G.E."/>
            <person name="de Vos W.M."/>
            <person name="Barrangou R."/>
            <person name="Klaenhammer T.R."/>
            <person name="Caufield P.W."/>
            <person name="Cui Y."/>
            <person name="Zhang H."/>
            <person name="O'Toole P.W."/>
        </authorList>
    </citation>
    <scope>NUCLEOTIDE SEQUENCE [LARGE SCALE GENOMIC DNA]</scope>
    <source>
        <strain evidence="1 2">DSM 24301</strain>
    </source>
</reference>
<proteinExistence type="predicted"/>
<evidence type="ECO:0000313" key="2">
    <source>
        <dbReference type="Proteomes" id="UP000050969"/>
    </source>
</evidence>
<dbReference type="OrthoDB" id="2087266at2"/>
<protein>
    <submittedName>
        <fullName evidence="1">Uncharacterized protein</fullName>
    </submittedName>
</protein>
<sequence>MSYFDDFISLLPGSINGFGTNVQKLARFVTEPMSEAKELLERVEAYRNIDKADGAALDKLGEKYGQARGPADDEFYRVMIKSKIIIRAGDATVDGILRAIQSSLNVTAKGIRIETIRPNPTDPQEPLAIRITNVPVDIAKTDWEQNYLFNRIKSVVAAGVHVQSIQFMDNAGFVANTVIAANTAMIFNREEPFE</sequence>
<dbReference type="Proteomes" id="UP000050969">
    <property type="component" value="Unassembled WGS sequence"/>
</dbReference>
<dbReference type="EMBL" id="JQCE01000058">
    <property type="protein sequence ID" value="KRO15910.1"/>
    <property type="molecule type" value="Genomic_DNA"/>
</dbReference>